<evidence type="ECO:0000313" key="3">
    <source>
        <dbReference type="Proteomes" id="UP001500928"/>
    </source>
</evidence>
<evidence type="ECO:0000313" key="2">
    <source>
        <dbReference type="EMBL" id="GAA4775618.1"/>
    </source>
</evidence>
<accession>A0ABP9A946</accession>
<dbReference type="EMBL" id="BAABHO010000003">
    <property type="protein sequence ID" value="GAA4775618.1"/>
    <property type="molecule type" value="Genomic_DNA"/>
</dbReference>
<dbReference type="Proteomes" id="UP001500928">
    <property type="component" value="Unassembled WGS sequence"/>
</dbReference>
<dbReference type="RefSeq" id="WP_345410828.1">
    <property type="nucleotide sequence ID" value="NZ_BAABHO010000003.1"/>
</dbReference>
<sequence length="180" mass="19586">MGTHRNASSSPTSRVIGVHSLPMAVISLIKDQSVARGLVRDPLPEVTHAVRTEVAASSGRWFGRGRVRHAVTELLLTPEVLVVVDRDPERDGLDPDLQLTFHRLHQLEVTSEPEQGIGLLSTPVGSTERSSRVVPSDGGPETTRFRQALLEAAERSRGIDVPATRLPDEAESTSRSPEYS</sequence>
<evidence type="ECO:0000256" key="1">
    <source>
        <dbReference type="SAM" id="MobiDB-lite"/>
    </source>
</evidence>
<organism evidence="2 3">
    <name type="scientific">Actinomycetospora chlora</name>
    <dbReference type="NCBI Taxonomy" id="663608"/>
    <lineage>
        <taxon>Bacteria</taxon>
        <taxon>Bacillati</taxon>
        <taxon>Actinomycetota</taxon>
        <taxon>Actinomycetes</taxon>
        <taxon>Pseudonocardiales</taxon>
        <taxon>Pseudonocardiaceae</taxon>
        <taxon>Actinomycetospora</taxon>
    </lineage>
</organism>
<name>A0ABP9A946_9PSEU</name>
<comment type="caution">
    <text evidence="2">The sequence shown here is derived from an EMBL/GenBank/DDBJ whole genome shotgun (WGS) entry which is preliminary data.</text>
</comment>
<protein>
    <submittedName>
        <fullName evidence="2">Uncharacterized protein</fullName>
    </submittedName>
</protein>
<proteinExistence type="predicted"/>
<keyword evidence="3" id="KW-1185">Reference proteome</keyword>
<gene>
    <name evidence="2" type="ORF">GCM10023200_05240</name>
</gene>
<feature type="region of interest" description="Disordered" evidence="1">
    <location>
        <begin position="116"/>
        <end position="180"/>
    </location>
</feature>
<reference evidence="3" key="1">
    <citation type="journal article" date="2019" name="Int. J. Syst. Evol. Microbiol.">
        <title>The Global Catalogue of Microorganisms (GCM) 10K type strain sequencing project: providing services to taxonomists for standard genome sequencing and annotation.</title>
        <authorList>
            <consortium name="The Broad Institute Genomics Platform"/>
            <consortium name="The Broad Institute Genome Sequencing Center for Infectious Disease"/>
            <person name="Wu L."/>
            <person name="Ma J."/>
        </authorList>
    </citation>
    <scope>NUCLEOTIDE SEQUENCE [LARGE SCALE GENOMIC DNA]</scope>
    <source>
        <strain evidence="3">JCM 17979</strain>
    </source>
</reference>